<evidence type="ECO:0000256" key="2">
    <source>
        <dbReference type="ARBA" id="ARBA00022618"/>
    </source>
</evidence>
<keyword evidence="5 7" id="KW-0131">Cell cycle</keyword>
<dbReference type="InterPro" id="IPR013221">
    <property type="entry name" value="Mur_ligase_cen"/>
</dbReference>
<keyword evidence="6 7" id="KW-0961">Cell wall biogenesis/degradation</keyword>
<feature type="binding site" evidence="7">
    <location>
        <begin position="146"/>
        <end position="147"/>
    </location>
    <ligand>
        <name>UDP-N-acetyl-alpha-D-muramoyl-L-alanyl-D-glutamate</name>
        <dbReference type="ChEBI" id="CHEBI:83900"/>
    </ligand>
</feature>
<dbReference type="SUPFAM" id="SSF53623">
    <property type="entry name" value="MurD-like peptide ligases, catalytic domain"/>
    <property type="match status" value="1"/>
</dbReference>
<dbReference type="InterPro" id="IPR035911">
    <property type="entry name" value="MurE/MurF_N"/>
</dbReference>
<dbReference type="KEGG" id="pns:A9D12_08880"/>
<comment type="PTM">
    <text evidence="7">Carboxylation is probably crucial for Mg(2+) binding and, consequently, for the gamma-phosphate positioning of ATP.</text>
</comment>
<dbReference type="InterPro" id="IPR000713">
    <property type="entry name" value="Mur_ligase_N"/>
</dbReference>
<dbReference type="SUPFAM" id="SSF53244">
    <property type="entry name" value="MurD-like peptide ligases, peptide-binding domain"/>
    <property type="match status" value="1"/>
</dbReference>
<evidence type="ECO:0000256" key="5">
    <source>
        <dbReference type="ARBA" id="ARBA00023306"/>
    </source>
</evidence>
<evidence type="ECO:0000256" key="1">
    <source>
        <dbReference type="ARBA" id="ARBA00005898"/>
    </source>
</evidence>
<evidence type="ECO:0000256" key="4">
    <source>
        <dbReference type="ARBA" id="ARBA00022984"/>
    </source>
</evidence>
<protein>
    <recommendedName>
        <fullName evidence="7">UDP-N-acetylmuramoyl-L-alanyl-D-glutamate--2,6-diaminopimelate ligase</fullName>
        <ecNumber evidence="7">6.3.2.13</ecNumber>
    </recommendedName>
    <alternativeName>
        <fullName evidence="7">Meso-A2pm-adding enzyme</fullName>
    </alternativeName>
    <alternativeName>
        <fullName evidence="7">Meso-diaminopimelate-adding enzyme</fullName>
    </alternativeName>
    <alternativeName>
        <fullName evidence="7">UDP-MurNAc-L-Ala-D-Glu:meso-diaminopimelate ligase</fullName>
    </alternativeName>
    <alternativeName>
        <fullName evidence="7">UDP-MurNAc-tripeptide synthetase</fullName>
    </alternativeName>
    <alternativeName>
        <fullName evidence="7">UDP-N-acetylmuramyl-tripeptide synthetase</fullName>
    </alternativeName>
</protein>
<comment type="function">
    <text evidence="7">Catalyzes the addition of meso-diaminopimelic acid to the nucleotide precursor UDP-N-acetylmuramoyl-L-alanyl-D-glutamate (UMAG) in the biosynthesis of bacterial cell-wall peptidoglycan.</text>
</comment>
<evidence type="ECO:0000259" key="9">
    <source>
        <dbReference type="Pfam" id="PF01225"/>
    </source>
</evidence>
<evidence type="ECO:0000259" key="10">
    <source>
        <dbReference type="Pfam" id="PF02875"/>
    </source>
</evidence>
<keyword evidence="7" id="KW-0460">Magnesium</keyword>
<dbReference type="GO" id="GO:0005524">
    <property type="term" value="F:ATP binding"/>
    <property type="evidence" value="ECO:0007669"/>
    <property type="project" value="UniProtKB-UniRule"/>
</dbReference>
<evidence type="ECO:0000256" key="3">
    <source>
        <dbReference type="ARBA" id="ARBA00022960"/>
    </source>
</evidence>
<evidence type="ECO:0000256" key="8">
    <source>
        <dbReference type="RuleBase" id="RU004135"/>
    </source>
</evidence>
<dbReference type="Pfam" id="PF01225">
    <property type="entry name" value="Mur_ligase"/>
    <property type="match status" value="1"/>
</dbReference>
<comment type="catalytic activity">
    <reaction evidence="7">
        <text>UDP-N-acetyl-alpha-D-muramoyl-L-alanyl-D-glutamate + meso-2,6-diaminopimelate + ATP = UDP-N-acetyl-alpha-D-muramoyl-L-alanyl-gamma-D-glutamyl-meso-2,6-diaminopimelate + ADP + phosphate + H(+)</text>
        <dbReference type="Rhea" id="RHEA:23676"/>
        <dbReference type="ChEBI" id="CHEBI:15378"/>
        <dbReference type="ChEBI" id="CHEBI:30616"/>
        <dbReference type="ChEBI" id="CHEBI:43474"/>
        <dbReference type="ChEBI" id="CHEBI:57791"/>
        <dbReference type="ChEBI" id="CHEBI:83900"/>
        <dbReference type="ChEBI" id="CHEBI:83905"/>
        <dbReference type="ChEBI" id="CHEBI:456216"/>
        <dbReference type="EC" id="6.3.2.13"/>
    </reaction>
</comment>
<evidence type="ECO:0000313" key="13">
    <source>
        <dbReference type="Proteomes" id="UP000078263"/>
    </source>
</evidence>
<proteinExistence type="inferred from homology"/>
<dbReference type="UniPathway" id="UPA00219"/>
<keyword evidence="7" id="KW-0963">Cytoplasm</keyword>
<dbReference type="PANTHER" id="PTHR23135">
    <property type="entry name" value="MUR LIGASE FAMILY MEMBER"/>
    <property type="match status" value="1"/>
</dbReference>
<feature type="domain" description="Mur ligase C-terminal" evidence="10">
    <location>
        <begin position="330"/>
        <end position="457"/>
    </location>
</feature>
<keyword evidence="4 7" id="KW-0573">Peptidoglycan synthesis</keyword>
<dbReference type="OrthoDB" id="9800958at2"/>
<comment type="caution">
    <text evidence="7">Lacks conserved residue(s) required for the propagation of feature annotation.</text>
</comment>
<dbReference type="GO" id="GO:0000287">
    <property type="term" value="F:magnesium ion binding"/>
    <property type="evidence" value="ECO:0007669"/>
    <property type="project" value="UniProtKB-UniRule"/>
</dbReference>
<dbReference type="InterPro" id="IPR004101">
    <property type="entry name" value="Mur_ligase_C"/>
</dbReference>
<dbReference type="AlphaFoldDB" id="A0A192D5H8"/>
<feature type="binding site" evidence="7">
    <location>
        <begin position="104"/>
        <end position="110"/>
    </location>
    <ligand>
        <name>ATP</name>
        <dbReference type="ChEBI" id="CHEBI:30616"/>
    </ligand>
</feature>
<dbReference type="HAMAP" id="MF_00208">
    <property type="entry name" value="MurE"/>
    <property type="match status" value="1"/>
</dbReference>
<dbReference type="RefSeq" id="WP_068350983.1">
    <property type="nucleotide sequence ID" value="NZ_CP016033.1"/>
</dbReference>
<keyword evidence="13" id="KW-1185">Reference proteome</keyword>
<feature type="short sequence motif" description="Meso-diaminopimelate recognition motif" evidence="7">
    <location>
        <begin position="406"/>
        <end position="409"/>
    </location>
</feature>
<feature type="binding site" evidence="7">
    <location>
        <position position="173"/>
    </location>
    <ligand>
        <name>UDP-N-acetyl-alpha-D-muramoyl-L-alanyl-D-glutamate</name>
        <dbReference type="ChEBI" id="CHEBI:83900"/>
    </ligand>
</feature>
<dbReference type="InterPro" id="IPR036615">
    <property type="entry name" value="Mur_ligase_C_dom_sf"/>
</dbReference>
<dbReference type="Proteomes" id="UP000078263">
    <property type="component" value="Chromosome"/>
</dbReference>
<dbReference type="GO" id="GO:0051301">
    <property type="term" value="P:cell division"/>
    <property type="evidence" value="ECO:0007669"/>
    <property type="project" value="UniProtKB-KW"/>
</dbReference>
<reference evidence="12 13" key="1">
    <citation type="submission" date="2016-05" db="EMBL/GenBank/DDBJ databases">
        <title>Compelete Genome Sequence of Bacteriochlorophyll-Synthesizing Bacterium Porphyrobacter neustonensis DSM 9434.</title>
        <authorList>
            <person name="Shi X.-L."/>
            <person name="Wu Y.-H."/>
            <person name="Cheng H."/>
            <person name="Xu L."/>
            <person name="Zhang X.-Q."/>
            <person name="Wang C.-S."/>
            <person name="Xu X.-W."/>
        </authorList>
    </citation>
    <scope>NUCLEOTIDE SEQUENCE [LARGE SCALE GENOMIC DNA]</scope>
    <source>
        <strain evidence="12 13">DSM 9434</strain>
    </source>
</reference>
<dbReference type="Gene3D" id="3.40.1190.10">
    <property type="entry name" value="Mur-like, catalytic domain"/>
    <property type="match status" value="1"/>
</dbReference>
<dbReference type="GO" id="GO:0009252">
    <property type="term" value="P:peptidoglycan biosynthetic process"/>
    <property type="evidence" value="ECO:0007669"/>
    <property type="project" value="UniProtKB-UniRule"/>
</dbReference>
<sequence>MTLGDLLARAGLAGGDARAVTGFAIDHRKVAPGTVFGAFQGASVNGEDFIAAAVAAGAIAVVARPEAVVEGALHIADPSPRRAFATLAAGFFAPYPATLVAVTGTNGKTSCVEMTRQIWRMAGERAASIGTLGVTTPDGSVSTGLTTPDIVTFLANMAGLAREGVTHVAYEASSHGLDQFRNEGLTLSAAAFTNFSRDHLDYHGSMESYFAAKMRLFKEVAATGTPAVIHDAGDGSEWTAKAIATAAARGLEVLTVGEGGSFLKLIAREPGQLGQVLQIEHEGAVRKLNLPLIGAYQAANALVSAGLALATGVPASSVFDALTRLQPVRGRLERAALNQAGAPAYVDYAHTPDALEAAIAALRPHVASQGRLIVVFGAGGDRDAGKRPQMGEVAARAADVAIVTDDNPRSEDPATIRAAIMAGAGENTREVAGRREAIAAAIAEAGSNDIVLIAGKGHEQGQIFGAGETMRIEAFDDVEVARECAGGQC</sequence>
<comment type="subcellular location">
    <subcellularLocation>
        <location evidence="7 8">Cytoplasm</location>
    </subcellularLocation>
</comment>
<dbReference type="EC" id="6.3.2.13" evidence="7"/>
<keyword evidence="2 7" id="KW-0132">Cell division</keyword>
<feature type="binding site" evidence="7">
    <location>
        <position position="459"/>
    </location>
    <ligand>
        <name>meso-2,6-diaminopimelate</name>
        <dbReference type="ChEBI" id="CHEBI:57791"/>
    </ligand>
</feature>
<feature type="binding site" evidence="7">
    <location>
        <begin position="406"/>
        <end position="409"/>
    </location>
    <ligand>
        <name>meso-2,6-diaminopimelate</name>
        <dbReference type="ChEBI" id="CHEBI:57791"/>
    </ligand>
</feature>
<feature type="domain" description="Mur ligase N-terminal catalytic" evidence="9">
    <location>
        <begin position="21"/>
        <end position="73"/>
    </location>
</feature>
<dbReference type="InterPro" id="IPR005761">
    <property type="entry name" value="UDP-N-AcMur-Glu-dNH2Pim_ligase"/>
</dbReference>
<feature type="domain" description="Mur ligase central" evidence="11">
    <location>
        <begin position="102"/>
        <end position="307"/>
    </location>
</feature>
<dbReference type="NCBIfam" id="NF001126">
    <property type="entry name" value="PRK00139.1-4"/>
    <property type="match status" value="1"/>
</dbReference>
<gene>
    <name evidence="7" type="primary">murE</name>
    <name evidence="12" type="ORF">A9D12_08880</name>
</gene>
<dbReference type="STRING" id="1112.A9D12_08880"/>
<evidence type="ECO:0000256" key="6">
    <source>
        <dbReference type="ARBA" id="ARBA00023316"/>
    </source>
</evidence>
<feature type="binding site" evidence="7">
    <location>
        <position position="181"/>
    </location>
    <ligand>
        <name>UDP-N-acetyl-alpha-D-muramoyl-L-alanyl-D-glutamate</name>
        <dbReference type="ChEBI" id="CHEBI:83900"/>
    </ligand>
</feature>
<comment type="cofactor">
    <cofactor evidence="7">
        <name>Mg(2+)</name>
        <dbReference type="ChEBI" id="CHEBI:18420"/>
    </cofactor>
</comment>
<feature type="binding site" evidence="7">
    <location>
        <position position="382"/>
    </location>
    <ligand>
        <name>meso-2,6-diaminopimelate</name>
        <dbReference type="ChEBI" id="CHEBI:57791"/>
    </ligand>
</feature>
<dbReference type="GO" id="GO:0008360">
    <property type="term" value="P:regulation of cell shape"/>
    <property type="evidence" value="ECO:0007669"/>
    <property type="project" value="UniProtKB-KW"/>
</dbReference>
<dbReference type="NCBIfam" id="TIGR01085">
    <property type="entry name" value="murE"/>
    <property type="match status" value="1"/>
</dbReference>
<dbReference type="InterPro" id="IPR036565">
    <property type="entry name" value="Mur-like_cat_sf"/>
</dbReference>
<keyword evidence="7 12" id="KW-0436">Ligase</keyword>
<comment type="pathway">
    <text evidence="7 8">Cell wall biogenesis; peptidoglycan biosynthesis.</text>
</comment>
<dbReference type="SUPFAM" id="SSF63418">
    <property type="entry name" value="MurE/MurF N-terminal domain"/>
    <property type="match status" value="1"/>
</dbReference>
<dbReference type="Pfam" id="PF02875">
    <property type="entry name" value="Mur_ligase_C"/>
    <property type="match status" value="1"/>
</dbReference>
<organism evidence="12 13">
    <name type="scientific">Erythrobacter neustonensis</name>
    <dbReference type="NCBI Taxonomy" id="1112"/>
    <lineage>
        <taxon>Bacteria</taxon>
        <taxon>Pseudomonadati</taxon>
        <taxon>Pseudomonadota</taxon>
        <taxon>Alphaproteobacteria</taxon>
        <taxon>Sphingomonadales</taxon>
        <taxon>Erythrobacteraceae</taxon>
        <taxon>Erythrobacter/Porphyrobacter group</taxon>
        <taxon>Erythrobacter</taxon>
    </lineage>
</organism>
<keyword evidence="7" id="KW-0067">ATP-binding</keyword>
<accession>A0A192D5H8</accession>
<comment type="similarity">
    <text evidence="1 7">Belongs to the MurCDEF family. MurE subfamily.</text>
</comment>
<dbReference type="EMBL" id="CP016033">
    <property type="protein sequence ID" value="ANK13044.1"/>
    <property type="molecule type" value="Genomic_DNA"/>
</dbReference>
<name>A0A192D5H8_9SPHN</name>
<keyword evidence="7" id="KW-0547">Nucleotide-binding</keyword>
<dbReference type="GO" id="GO:0005737">
    <property type="term" value="C:cytoplasm"/>
    <property type="evidence" value="ECO:0007669"/>
    <property type="project" value="UniProtKB-SubCell"/>
</dbReference>
<dbReference type="Gene3D" id="3.40.1390.10">
    <property type="entry name" value="MurE/MurF, N-terminal domain"/>
    <property type="match status" value="1"/>
</dbReference>
<dbReference type="GO" id="GO:0071555">
    <property type="term" value="P:cell wall organization"/>
    <property type="evidence" value="ECO:0007669"/>
    <property type="project" value="UniProtKB-KW"/>
</dbReference>
<feature type="modified residue" description="N6-carboxylysine" evidence="7">
    <location>
        <position position="213"/>
    </location>
</feature>
<dbReference type="Pfam" id="PF08245">
    <property type="entry name" value="Mur_ligase_M"/>
    <property type="match status" value="1"/>
</dbReference>
<dbReference type="Gene3D" id="3.90.190.20">
    <property type="entry name" value="Mur ligase, C-terminal domain"/>
    <property type="match status" value="1"/>
</dbReference>
<dbReference type="PANTHER" id="PTHR23135:SF4">
    <property type="entry name" value="UDP-N-ACETYLMURAMOYL-L-ALANYL-D-GLUTAMATE--2,6-DIAMINOPIMELATE LIGASE MURE HOMOLOG, CHLOROPLASTIC"/>
    <property type="match status" value="1"/>
</dbReference>
<feature type="binding site" evidence="7">
    <location>
        <position position="455"/>
    </location>
    <ligand>
        <name>meso-2,6-diaminopimelate</name>
        <dbReference type="ChEBI" id="CHEBI:57791"/>
    </ligand>
</feature>
<feature type="binding site" evidence="7">
    <location>
        <position position="179"/>
    </location>
    <ligand>
        <name>UDP-N-acetyl-alpha-D-muramoyl-L-alanyl-D-glutamate</name>
        <dbReference type="ChEBI" id="CHEBI:83900"/>
    </ligand>
</feature>
<dbReference type="NCBIfam" id="NF001124">
    <property type="entry name" value="PRK00139.1-2"/>
    <property type="match status" value="1"/>
</dbReference>
<keyword evidence="3 7" id="KW-0133">Cell shape</keyword>
<evidence type="ECO:0000256" key="7">
    <source>
        <dbReference type="HAMAP-Rule" id="MF_00208"/>
    </source>
</evidence>
<evidence type="ECO:0000313" key="12">
    <source>
        <dbReference type="EMBL" id="ANK13044.1"/>
    </source>
</evidence>
<evidence type="ECO:0000259" key="11">
    <source>
        <dbReference type="Pfam" id="PF08245"/>
    </source>
</evidence>
<dbReference type="GO" id="GO:0008765">
    <property type="term" value="F:UDP-N-acetylmuramoylalanyl-D-glutamate-2,6-diaminopimelate ligase activity"/>
    <property type="evidence" value="ECO:0007669"/>
    <property type="project" value="UniProtKB-UniRule"/>
</dbReference>